<evidence type="ECO:0000313" key="8">
    <source>
        <dbReference type="EMBL" id="CAH2035853.1"/>
    </source>
</evidence>
<dbReference type="PANTHER" id="PTHR45614:SF273">
    <property type="entry name" value="MYB DOMAIN PROTEIN 100-RELATED"/>
    <property type="match status" value="1"/>
</dbReference>
<sequence length="53" mass="6022">MTYNSPISTESEEICWNEEEDQILVDAHKVSGTTWTEIAQQLSGRSENAIKNH</sequence>
<reference evidence="8 9" key="1">
    <citation type="submission" date="2022-03" db="EMBL/GenBank/DDBJ databases">
        <authorList>
            <person name="Nunn A."/>
            <person name="Chopra R."/>
            <person name="Nunn A."/>
            <person name="Contreras Garrido A."/>
        </authorList>
    </citation>
    <scope>NUCLEOTIDE SEQUENCE [LARGE SCALE GENOMIC DNA]</scope>
</reference>
<dbReference type="CDD" id="cd00167">
    <property type="entry name" value="SANT"/>
    <property type="match status" value="1"/>
</dbReference>
<keyword evidence="2" id="KW-0805">Transcription regulation</keyword>
<evidence type="ECO:0000256" key="1">
    <source>
        <dbReference type="ARBA" id="ARBA00004123"/>
    </source>
</evidence>
<dbReference type="InterPro" id="IPR009057">
    <property type="entry name" value="Homeodomain-like_sf"/>
</dbReference>
<evidence type="ECO:0000256" key="5">
    <source>
        <dbReference type="ARBA" id="ARBA00023242"/>
    </source>
</evidence>
<evidence type="ECO:0008006" key="10">
    <source>
        <dbReference type="Google" id="ProtNLM"/>
    </source>
</evidence>
<evidence type="ECO:0000259" key="7">
    <source>
        <dbReference type="PROSITE" id="PS51294"/>
    </source>
</evidence>
<keyword evidence="5" id="KW-0539">Nucleus</keyword>
<evidence type="ECO:0000259" key="6">
    <source>
        <dbReference type="PROSITE" id="PS50090"/>
    </source>
</evidence>
<dbReference type="InterPro" id="IPR001005">
    <property type="entry name" value="SANT/Myb"/>
</dbReference>
<dbReference type="InterPro" id="IPR017930">
    <property type="entry name" value="Myb_dom"/>
</dbReference>
<keyword evidence="9" id="KW-1185">Reference proteome</keyword>
<dbReference type="PROSITE" id="PS50090">
    <property type="entry name" value="MYB_LIKE"/>
    <property type="match status" value="1"/>
</dbReference>
<evidence type="ECO:0000256" key="3">
    <source>
        <dbReference type="ARBA" id="ARBA00023125"/>
    </source>
</evidence>
<dbReference type="GO" id="GO:0005634">
    <property type="term" value="C:nucleus"/>
    <property type="evidence" value="ECO:0007669"/>
    <property type="project" value="UniProtKB-SubCell"/>
</dbReference>
<feature type="domain" description="HTH myb-type" evidence="7">
    <location>
        <begin position="16"/>
        <end position="53"/>
    </location>
</feature>
<dbReference type="InterPro" id="IPR050560">
    <property type="entry name" value="MYB_TF"/>
</dbReference>
<dbReference type="EMBL" id="OU466857">
    <property type="protein sequence ID" value="CAH2035853.1"/>
    <property type="molecule type" value="Genomic_DNA"/>
</dbReference>
<dbReference type="AlphaFoldDB" id="A0AAU9R8F9"/>
<evidence type="ECO:0000256" key="2">
    <source>
        <dbReference type="ARBA" id="ARBA00023015"/>
    </source>
</evidence>
<proteinExistence type="predicted"/>
<dbReference type="PROSITE" id="PS51294">
    <property type="entry name" value="HTH_MYB"/>
    <property type="match status" value="1"/>
</dbReference>
<protein>
    <recommendedName>
        <fullName evidence="10">Myb-like domain-containing protein</fullName>
    </recommendedName>
</protein>
<accession>A0AAU9R8F9</accession>
<dbReference type="SUPFAM" id="SSF46689">
    <property type="entry name" value="Homeodomain-like"/>
    <property type="match status" value="1"/>
</dbReference>
<evidence type="ECO:0000256" key="4">
    <source>
        <dbReference type="ARBA" id="ARBA00023163"/>
    </source>
</evidence>
<dbReference type="GO" id="GO:0000981">
    <property type="term" value="F:DNA-binding transcription factor activity, RNA polymerase II-specific"/>
    <property type="evidence" value="ECO:0007669"/>
    <property type="project" value="TreeGrafter"/>
</dbReference>
<evidence type="ECO:0000313" key="9">
    <source>
        <dbReference type="Proteomes" id="UP000836841"/>
    </source>
</evidence>
<dbReference type="Proteomes" id="UP000836841">
    <property type="component" value="Chromosome 1"/>
</dbReference>
<dbReference type="PANTHER" id="PTHR45614">
    <property type="entry name" value="MYB PROTEIN-RELATED"/>
    <property type="match status" value="1"/>
</dbReference>
<gene>
    <name evidence="8" type="ORF">TAV2_LOCUS2530</name>
</gene>
<comment type="subcellular location">
    <subcellularLocation>
        <location evidence="1">Nucleus</location>
    </subcellularLocation>
</comment>
<dbReference type="GO" id="GO:0000978">
    <property type="term" value="F:RNA polymerase II cis-regulatory region sequence-specific DNA binding"/>
    <property type="evidence" value="ECO:0007669"/>
    <property type="project" value="TreeGrafter"/>
</dbReference>
<feature type="domain" description="Myb-like" evidence="6">
    <location>
        <begin position="16"/>
        <end position="53"/>
    </location>
</feature>
<dbReference type="Gene3D" id="1.10.10.60">
    <property type="entry name" value="Homeodomain-like"/>
    <property type="match status" value="1"/>
</dbReference>
<keyword evidence="4" id="KW-0804">Transcription</keyword>
<keyword evidence="3" id="KW-0238">DNA-binding</keyword>
<name>A0AAU9R8F9_THLAR</name>
<organism evidence="8 9">
    <name type="scientific">Thlaspi arvense</name>
    <name type="common">Field penny-cress</name>
    <dbReference type="NCBI Taxonomy" id="13288"/>
    <lineage>
        <taxon>Eukaryota</taxon>
        <taxon>Viridiplantae</taxon>
        <taxon>Streptophyta</taxon>
        <taxon>Embryophyta</taxon>
        <taxon>Tracheophyta</taxon>
        <taxon>Spermatophyta</taxon>
        <taxon>Magnoliopsida</taxon>
        <taxon>eudicotyledons</taxon>
        <taxon>Gunneridae</taxon>
        <taxon>Pentapetalae</taxon>
        <taxon>rosids</taxon>
        <taxon>malvids</taxon>
        <taxon>Brassicales</taxon>
        <taxon>Brassicaceae</taxon>
        <taxon>Thlaspideae</taxon>
        <taxon>Thlaspi</taxon>
    </lineage>
</organism>
<dbReference type="Pfam" id="PF00249">
    <property type="entry name" value="Myb_DNA-binding"/>
    <property type="match status" value="1"/>
</dbReference>